<feature type="transmembrane region" description="Helical" evidence="5">
    <location>
        <begin position="318"/>
        <end position="339"/>
    </location>
</feature>
<dbReference type="InterPro" id="IPR020846">
    <property type="entry name" value="MFS_dom"/>
</dbReference>
<feature type="transmembrane region" description="Helical" evidence="5">
    <location>
        <begin position="143"/>
        <end position="164"/>
    </location>
</feature>
<evidence type="ECO:0000256" key="5">
    <source>
        <dbReference type="SAM" id="Phobius"/>
    </source>
</evidence>
<evidence type="ECO:0000256" key="4">
    <source>
        <dbReference type="ARBA" id="ARBA00023136"/>
    </source>
</evidence>
<dbReference type="PANTHER" id="PTHR24064">
    <property type="entry name" value="SOLUTE CARRIER FAMILY 22 MEMBER"/>
    <property type="match status" value="1"/>
</dbReference>
<keyword evidence="4 5" id="KW-0472">Membrane</keyword>
<keyword evidence="3 5" id="KW-1133">Transmembrane helix</keyword>
<comment type="caution">
    <text evidence="7">The sequence shown here is derived from an EMBL/GenBank/DDBJ whole genome shotgun (WGS) entry which is preliminary data.</text>
</comment>
<protein>
    <submittedName>
        <fullName evidence="7">Organic cation transporter protein-like protein</fullName>
    </submittedName>
</protein>
<evidence type="ECO:0000256" key="2">
    <source>
        <dbReference type="ARBA" id="ARBA00022692"/>
    </source>
</evidence>
<feature type="transmembrane region" description="Helical" evidence="5">
    <location>
        <begin position="377"/>
        <end position="395"/>
    </location>
</feature>
<evidence type="ECO:0000256" key="3">
    <source>
        <dbReference type="ARBA" id="ARBA00022989"/>
    </source>
</evidence>
<evidence type="ECO:0000259" key="6">
    <source>
        <dbReference type="PROSITE" id="PS50850"/>
    </source>
</evidence>
<dbReference type="SUPFAM" id="SSF103473">
    <property type="entry name" value="MFS general substrate transporter"/>
    <property type="match status" value="1"/>
</dbReference>
<dbReference type="Proteomes" id="UP000288716">
    <property type="component" value="Unassembled WGS sequence"/>
</dbReference>
<gene>
    <name evidence="7" type="ORF">B4U80_09281</name>
</gene>
<accession>A0A443S982</accession>
<evidence type="ECO:0000313" key="8">
    <source>
        <dbReference type="Proteomes" id="UP000288716"/>
    </source>
</evidence>
<feature type="transmembrane region" description="Helical" evidence="5">
    <location>
        <begin position="200"/>
        <end position="220"/>
    </location>
</feature>
<dbReference type="InterPro" id="IPR005828">
    <property type="entry name" value="MFS_sugar_transport-like"/>
</dbReference>
<feature type="transmembrane region" description="Helical" evidence="5">
    <location>
        <begin position="401"/>
        <end position="423"/>
    </location>
</feature>
<feature type="transmembrane region" description="Helical" evidence="5">
    <location>
        <begin position="460"/>
        <end position="484"/>
    </location>
</feature>
<keyword evidence="2 5" id="KW-0812">Transmembrane</keyword>
<dbReference type="CDD" id="cd17317">
    <property type="entry name" value="MFS_SLC22"/>
    <property type="match status" value="1"/>
</dbReference>
<sequence length="510" mass="57350">MNEKTTVESSEQILHVSDIIGGFGKWQRNIFLFCTSMAMFSSLNNLAYSFYAPGIKYSCIELKNGSTLNISNTKEVCKQQDQCLHWQFDNSVFSSTIIDEWNLICDKSFLASLTQSVYMAGIVVSAVSFGYISDKFGRLTSMWISVAVVIVAGFLSAFSTSIIFFTVARFFVALGSYGRNLTSFLLVMESVGPEYRTITGIAYQFGWTTGYVLLPGIAYLTRNFRHMIIAMTVPEILWLFWLYRIPESIRWQLTNNKLEDAKKSVMNAVRTNNMPMDGAEQKFNALKSTLEKEMIRQTKETSGFTELWKRAEIRKYTIIFYCTWFVNAFVYYGISLNIANFVGDLFVNFAIAGLVEFPAFVSVIIAFKYIGRKKVTAISIFGCGFSLLLAVAFTYTKISSATTVLTMFGKFFASSTFAILYVFSAEVYPTIVRQIGVGSCAVAGRMGSILSPFVKEMSQFTGTWFTLTIFGSLCVLDSFLVLFLPETMNKEIPDTFGDTQKSNEKNNNVV</sequence>
<dbReference type="Gene3D" id="1.20.1250.20">
    <property type="entry name" value="MFS general substrate transporter like domains"/>
    <property type="match status" value="1"/>
</dbReference>
<dbReference type="PROSITE" id="PS50850">
    <property type="entry name" value="MFS"/>
    <property type="match status" value="1"/>
</dbReference>
<dbReference type="InterPro" id="IPR036259">
    <property type="entry name" value="MFS_trans_sf"/>
</dbReference>
<dbReference type="Pfam" id="PF00083">
    <property type="entry name" value="Sugar_tr"/>
    <property type="match status" value="1"/>
</dbReference>
<evidence type="ECO:0000256" key="1">
    <source>
        <dbReference type="ARBA" id="ARBA00004141"/>
    </source>
</evidence>
<dbReference type="OrthoDB" id="8049622at2759"/>
<reference evidence="7 8" key="1">
    <citation type="journal article" date="2018" name="Gigascience">
        <title>Genomes of trombidid mites reveal novel predicted allergens and laterally-transferred genes associated with secondary metabolism.</title>
        <authorList>
            <person name="Dong X."/>
            <person name="Chaisiri K."/>
            <person name="Xia D."/>
            <person name="Armstrong S.D."/>
            <person name="Fang Y."/>
            <person name="Donnelly M.J."/>
            <person name="Kadowaki T."/>
            <person name="McGarry J.W."/>
            <person name="Darby A.C."/>
            <person name="Makepeace B.L."/>
        </authorList>
    </citation>
    <scope>NUCLEOTIDE SEQUENCE [LARGE SCALE GENOMIC DNA]</scope>
    <source>
        <strain evidence="7">UoL-UT</strain>
    </source>
</reference>
<keyword evidence="8" id="KW-1185">Reference proteome</keyword>
<dbReference type="VEuPathDB" id="VectorBase:LDEU008074"/>
<evidence type="ECO:0000313" key="7">
    <source>
        <dbReference type="EMBL" id="RWS23965.1"/>
    </source>
</evidence>
<feature type="transmembrane region" description="Helical" evidence="5">
    <location>
        <begin position="345"/>
        <end position="370"/>
    </location>
</feature>
<name>A0A443S982_9ACAR</name>
<feature type="transmembrane region" description="Helical" evidence="5">
    <location>
        <begin position="109"/>
        <end position="131"/>
    </location>
</feature>
<comment type="subcellular location">
    <subcellularLocation>
        <location evidence="1">Membrane</location>
        <topology evidence="1">Multi-pass membrane protein</topology>
    </subcellularLocation>
</comment>
<organism evidence="7 8">
    <name type="scientific">Leptotrombidium deliense</name>
    <dbReference type="NCBI Taxonomy" id="299467"/>
    <lineage>
        <taxon>Eukaryota</taxon>
        <taxon>Metazoa</taxon>
        <taxon>Ecdysozoa</taxon>
        <taxon>Arthropoda</taxon>
        <taxon>Chelicerata</taxon>
        <taxon>Arachnida</taxon>
        <taxon>Acari</taxon>
        <taxon>Acariformes</taxon>
        <taxon>Trombidiformes</taxon>
        <taxon>Prostigmata</taxon>
        <taxon>Anystina</taxon>
        <taxon>Parasitengona</taxon>
        <taxon>Trombiculoidea</taxon>
        <taxon>Trombiculidae</taxon>
        <taxon>Leptotrombidium</taxon>
    </lineage>
</organism>
<dbReference type="GO" id="GO:0022857">
    <property type="term" value="F:transmembrane transporter activity"/>
    <property type="evidence" value="ECO:0007669"/>
    <property type="project" value="InterPro"/>
</dbReference>
<dbReference type="EMBL" id="NCKV01005590">
    <property type="protein sequence ID" value="RWS23965.1"/>
    <property type="molecule type" value="Genomic_DNA"/>
</dbReference>
<dbReference type="STRING" id="299467.A0A443S982"/>
<feature type="domain" description="Major facilitator superfamily (MFS) profile" evidence="6">
    <location>
        <begin position="42"/>
        <end position="489"/>
    </location>
</feature>
<feature type="transmembrane region" description="Helical" evidence="5">
    <location>
        <begin position="435"/>
        <end position="454"/>
    </location>
</feature>
<dbReference type="AlphaFoldDB" id="A0A443S982"/>
<feature type="transmembrane region" description="Helical" evidence="5">
    <location>
        <begin position="30"/>
        <end position="51"/>
    </location>
</feature>
<proteinExistence type="predicted"/>
<dbReference type="GO" id="GO:0016020">
    <property type="term" value="C:membrane"/>
    <property type="evidence" value="ECO:0007669"/>
    <property type="project" value="UniProtKB-SubCell"/>
</dbReference>